<dbReference type="SUPFAM" id="SSF56219">
    <property type="entry name" value="DNase I-like"/>
    <property type="match status" value="1"/>
</dbReference>
<dbReference type="InterPro" id="IPR005135">
    <property type="entry name" value="Endo/exonuclease/phosphatase"/>
</dbReference>
<dbReference type="PANTHER" id="PTHR33395">
    <property type="entry name" value="TRANSCRIPTASE, PUTATIVE-RELATED-RELATED"/>
    <property type="match status" value="1"/>
</dbReference>
<dbReference type="GO" id="GO:0007508">
    <property type="term" value="P:larval heart development"/>
    <property type="evidence" value="ECO:0007669"/>
    <property type="project" value="TreeGrafter"/>
</dbReference>
<organism evidence="3 4">
    <name type="scientific">Ancylostoma ceylanicum</name>
    <dbReference type="NCBI Taxonomy" id="53326"/>
    <lineage>
        <taxon>Eukaryota</taxon>
        <taxon>Metazoa</taxon>
        <taxon>Ecdysozoa</taxon>
        <taxon>Nematoda</taxon>
        <taxon>Chromadorea</taxon>
        <taxon>Rhabditida</taxon>
        <taxon>Rhabditina</taxon>
        <taxon>Rhabditomorpha</taxon>
        <taxon>Strongyloidea</taxon>
        <taxon>Ancylostomatidae</taxon>
        <taxon>Ancylostomatinae</taxon>
        <taxon>Ancylostoma</taxon>
    </lineage>
</organism>
<dbReference type="GO" id="GO:0003824">
    <property type="term" value="F:catalytic activity"/>
    <property type="evidence" value="ECO:0007669"/>
    <property type="project" value="InterPro"/>
</dbReference>
<protein>
    <recommendedName>
        <fullName evidence="2">Endonuclease/exonuclease/phosphatase domain-containing protein</fullName>
    </recommendedName>
</protein>
<dbReference type="OrthoDB" id="419189at2759"/>
<reference evidence="4" key="1">
    <citation type="journal article" date="2015" name="Nat. Genet.">
        <title>The genome and transcriptome of the zoonotic hookworm Ancylostoma ceylanicum identify infection-specific gene families.</title>
        <authorList>
            <person name="Schwarz E.M."/>
            <person name="Hu Y."/>
            <person name="Antoshechkin I."/>
            <person name="Miller M.M."/>
            <person name="Sternberg P.W."/>
            <person name="Aroian R.V."/>
        </authorList>
    </citation>
    <scope>NUCLEOTIDE SEQUENCE</scope>
    <source>
        <strain evidence="4">HY135</strain>
    </source>
</reference>
<dbReference type="Gene3D" id="3.60.10.10">
    <property type="entry name" value="Endonuclease/exonuclease/phosphatase"/>
    <property type="match status" value="1"/>
</dbReference>
<feature type="domain" description="Endonuclease/exonuclease/phosphatase" evidence="2">
    <location>
        <begin position="220"/>
        <end position="326"/>
    </location>
</feature>
<dbReference type="Proteomes" id="UP000024635">
    <property type="component" value="Unassembled WGS sequence"/>
</dbReference>
<comment type="caution">
    <text evidence="3">The sequence shown here is derived from an EMBL/GenBank/DDBJ whole genome shotgun (WGS) entry which is preliminary data.</text>
</comment>
<sequence>MPPRATKKQNSSGSNVHTEPSVSLSQNGSSEVDYATLSISQLFKAALDRNSDPQMEKILRALIDKLPMETTEKIEEEKRSRSIVISGLKECSPNTRPSQRQKDLEGKVTEILDALDMECRPVEVRRMGRLDPSRPRLVKVVFSTRQEWTHALAHAHLLRSSGFDDVYIRRSMTVDERKQEYELRQIARERNKTSVLRVPSPNQGCADVLCLDIKFPLMTRLILIYRPPNSQKSDDENLLAQIEYLCSTSSQIIALGDFNMDLLQFTDASHSQLPSLFRFFNELNLVQNVNTPTRNGAILDLVFSPAETIQNVISLPPFSSSDHNIVSFSIMTEHFQIQALPMPDYINTDFVALNAHLRTIDCDYDSIIPIGSGSDKLEYDPRWWFEKVSGTTAKTKN</sequence>
<gene>
    <name evidence="3" type="primary">Acey_s0317.g2330</name>
    <name evidence="3" type="ORF">Y032_0317g2330</name>
</gene>
<dbReference type="GO" id="GO:0031012">
    <property type="term" value="C:extracellular matrix"/>
    <property type="evidence" value="ECO:0007669"/>
    <property type="project" value="TreeGrafter"/>
</dbReference>
<feature type="compositionally biased region" description="Polar residues" evidence="1">
    <location>
        <begin position="8"/>
        <end position="30"/>
    </location>
</feature>
<evidence type="ECO:0000256" key="1">
    <source>
        <dbReference type="SAM" id="MobiDB-lite"/>
    </source>
</evidence>
<evidence type="ECO:0000313" key="3">
    <source>
        <dbReference type="EMBL" id="EYB84415.1"/>
    </source>
</evidence>
<proteinExistence type="predicted"/>
<dbReference type="PANTHER" id="PTHR33395:SF21">
    <property type="entry name" value="PERICARDIN"/>
    <property type="match status" value="1"/>
</dbReference>
<dbReference type="AlphaFoldDB" id="A0A016S184"/>
<dbReference type="InterPro" id="IPR036691">
    <property type="entry name" value="Endo/exonu/phosph_ase_sf"/>
</dbReference>
<accession>A0A016S184</accession>
<keyword evidence="4" id="KW-1185">Reference proteome</keyword>
<evidence type="ECO:0000259" key="2">
    <source>
        <dbReference type="Pfam" id="PF14529"/>
    </source>
</evidence>
<dbReference type="Pfam" id="PF14529">
    <property type="entry name" value="Exo_endo_phos_2"/>
    <property type="match status" value="1"/>
</dbReference>
<dbReference type="GO" id="GO:0061343">
    <property type="term" value="P:cell adhesion involved in heart morphogenesis"/>
    <property type="evidence" value="ECO:0007669"/>
    <property type="project" value="TreeGrafter"/>
</dbReference>
<dbReference type="EMBL" id="JARK01001653">
    <property type="protein sequence ID" value="EYB84415.1"/>
    <property type="molecule type" value="Genomic_DNA"/>
</dbReference>
<feature type="region of interest" description="Disordered" evidence="1">
    <location>
        <begin position="1"/>
        <end position="30"/>
    </location>
</feature>
<name>A0A016S184_9BILA</name>
<evidence type="ECO:0000313" key="4">
    <source>
        <dbReference type="Proteomes" id="UP000024635"/>
    </source>
</evidence>